<evidence type="ECO:0000313" key="4">
    <source>
        <dbReference type="Proteomes" id="UP000239576"/>
    </source>
</evidence>
<accession>A0A2T1EPP9</accession>
<keyword evidence="1" id="KW-0472">Membrane</keyword>
<name>A0A2T1EPP9_9CYAN</name>
<dbReference type="PANTHER" id="PTHR37957">
    <property type="entry name" value="BLR7070 PROTEIN"/>
    <property type="match status" value="1"/>
</dbReference>
<dbReference type="InterPro" id="IPR027372">
    <property type="entry name" value="Phytase-like_dom"/>
</dbReference>
<sequence>MQRCVHWIPERQPVRDRRFNLTSWLLAMILAAMPLLTSCDLPQVSAEDRLFLNLSVDFLDEYQLPKQDFEGTRVGGLSGITYDRQHDRFYAISDDRSEFAPARFYTLKLALDKADAKAPRIKAVTIEAVTPITSEDGKPYPKGTIDPEGIALSPLRTVLISSEGVTREGIAPFVREFDLKTGQWKRSLQIPKRYIPDARGEQQTQGVQDNLGFEALTVTPGGYGNTAVEPFRLFTATESSLKQDAEAGELGKGAKNRLLHYMLEASRALLVSEHLYQLDPPPQGAISHGLTELAAIDQGGHFLSLERSFSNKGFAVKLFQLSTGGATDISLIDSLKGTLSGTIAIPKKLLLDLAQLGVPLDNLEGMTIGPRLPDGSQSLLLVSDDNFRNEQVTQFLLFRLKGLT</sequence>
<proteinExistence type="predicted"/>
<keyword evidence="3" id="KW-0255">Endonuclease</keyword>
<keyword evidence="1" id="KW-1133">Transmembrane helix</keyword>
<feature type="domain" description="Phytase-like" evidence="2">
    <location>
        <begin position="72"/>
        <end position="387"/>
    </location>
</feature>
<keyword evidence="3" id="KW-0378">Hydrolase</keyword>
<evidence type="ECO:0000259" key="2">
    <source>
        <dbReference type="Pfam" id="PF13449"/>
    </source>
</evidence>
<dbReference type="EMBL" id="PVWK01000012">
    <property type="protein sequence ID" value="PSB34691.1"/>
    <property type="molecule type" value="Genomic_DNA"/>
</dbReference>
<keyword evidence="4" id="KW-1185">Reference proteome</keyword>
<dbReference type="GO" id="GO:0004519">
    <property type="term" value="F:endonuclease activity"/>
    <property type="evidence" value="ECO:0007669"/>
    <property type="project" value="UniProtKB-KW"/>
</dbReference>
<reference evidence="3 4" key="2">
    <citation type="submission" date="2018-03" db="EMBL/GenBank/DDBJ databases">
        <title>The ancient ancestry and fast evolution of plastids.</title>
        <authorList>
            <person name="Moore K.R."/>
            <person name="Magnabosco C."/>
            <person name="Momper L."/>
            <person name="Gold D.A."/>
            <person name="Bosak T."/>
            <person name="Fournier G.P."/>
        </authorList>
    </citation>
    <scope>NUCLEOTIDE SEQUENCE [LARGE SCALE GENOMIC DNA]</scope>
    <source>
        <strain evidence="3 4">ULC18</strain>
    </source>
</reference>
<evidence type="ECO:0000256" key="1">
    <source>
        <dbReference type="SAM" id="Phobius"/>
    </source>
</evidence>
<dbReference type="GO" id="GO:0004527">
    <property type="term" value="F:exonuclease activity"/>
    <property type="evidence" value="ECO:0007669"/>
    <property type="project" value="UniProtKB-KW"/>
</dbReference>
<dbReference type="PANTHER" id="PTHR37957:SF1">
    <property type="entry name" value="PHYTASE-LIKE DOMAIN-CONTAINING PROTEIN"/>
    <property type="match status" value="1"/>
</dbReference>
<feature type="transmembrane region" description="Helical" evidence="1">
    <location>
        <begin position="21"/>
        <end position="37"/>
    </location>
</feature>
<dbReference type="OrthoDB" id="292013at2"/>
<dbReference type="Pfam" id="PF13449">
    <property type="entry name" value="Phytase-like"/>
    <property type="match status" value="1"/>
</dbReference>
<keyword evidence="1" id="KW-0812">Transmembrane</keyword>
<gene>
    <name evidence="3" type="ORF">C7B82_01950</name>
</gene>
<reference evidence="4" key="1">
    <citation type="submission" date="2018-02" db="EMBL/GenBank/DDBJ databases">
        <authorList>
            <person name="Moore K."/>
            <person name="Momper L."/>
        </authorList>
    </citation>
    <scope>NUCLEOTIDE SEQUENCE [LARGE SCALE GENOMIC DNA]</scope>
    <source>
        <strain evidence="4">ULC18</strain>
    </source>
</reference>
<evidence type="ECO:0000313" key="3">
    <source>
        <dbReference type="EMBL" id="PSB34691.1"/>
    </source>
</evidence>
<organism evidence="3 4">
    <name type="scientific">Stenomitos frigidus ULC18</name>
    <dbReference type="NCBI Taxonomy" id="2107698"/>
    <lineage>
        <taxon>Bacteria</taxon>
        <taxon>Bacillati</taxon>
        <taxon>Cyanobacteriota</taxon>
        <taxon>Cyanophyceae</taxon>
        <taxon>Leptolyngbyales</taxon>
        <taxon>Leptolyngbyaceae</taxon>
        <taxon>Stenomitos</taxon>
    </lineage>
</organism>
<comment type="caution">
    <text evidence="3">The sequence shown here is derived from an EMBL/GenBank/DDBJ whole genome shotgun (WGS) entry which is preliminary data.</text>
</comment>
<keyword evidence="3" id="KW-0269">Exonuclease</keyword>
<dbReference type="Proteomes" id="UP000239576">
    <property type="component" value="Unassembled WGS sequence"/>
</dbReference>
<keyword evidence="3" id="KW-0540">Nuclease</keyword>
<dbReference type="AlphaFoldDB" id="A0A2T1EPP9"/>
<protein>
    <submittedName>
        <fullName evidence="3">Endonuclease/exonuclease/phosphatase</fullName>
    </submittedName>
</protein>